<feature type="chain" id="PRO_5041945697" evidence="1">
    <location>
        <begin position="21"/>
        <end position="158"/>
    </location>
</feature>
<dbReference type="AlphaFoldDB" id="A0AAD2DFU2"/>
<dbReference type="Proteomes" id="UP000834106">
    <property type="component" value="Chromosome 1"/>
</dbReference>
<evidence type="ECO:0000313" key="2">
    <source>
        <dbReference type="EMBL" id="CAI9752757.1"/>
    </source>
</evidence>
<name>A0AAD2DFU2_9LAMI</name>
<dbReference type="PANTHER" id="PTHR39112">
    <property type="entry name" value="PROTEIN RALF-LIKE 27-RELATED"/>
    <property type="match status" value="1"/>
</dbReference>
<accession>A0AAD2DFU2</accession>
<gene>
    <name evidence="2" type="ORF">FPE_LOCUS188</name>
</gene>
<dbReference type="InterPro" id="IPR039252">
    <property type="entry name" value="RALFL27"/>
</dbReference>
<dbReference type="EMBL" id="OU503036">
    <property type="protein sequence ID" value="CAI9752757.1"/>
    <property type="molecule type" value="Genomic_DNA"/>
</dbReference>
<proteinExistence type="predicted"/>
<sequence>MNQTLLYLALALFIACLVSSAEGGGDCSGGRRCNATIGERVAADGEEFQMDSEISRRILVAKTNSFGSLTAEKPYCDRDTGLRCNATIAECVADDDGEFLMESDISRRILATKPISYDGNGKQKPYCGRVVYGSCIGPESKYYEKRPCNYQNLCDRDT</sequence>
<organism evidence="2 3">
    <name type="scientific">Fraxinus pennsylvanica</name>
    <dbReference type="NCBI Taxonomy" id="56036"/>
    <lineage>
        <taxon>Eukaryota</taxon>
        <taxon>Viridiplantae</taxon>
        <taxon>Streptophyta</taxon>
        <taxon>Embryophyta</taxon>
        <taxon>Tracheophyta</taxon>
        <taxon>Spermatophyta</taxon>
        <taxon>Magnoliopsida</taxon>
        <taxon>eudicotyledons</taxon>
        <taxon>Gunneridae</taxon>
        <taxon>Pentapetalae</taxon>
        <taxon>asterids</taxon>
        <taxon>lamiids</taxon>
        <taxon>Lamiales</taxon>
        <taxon>Oleaceae</taxon>
        <taxon>Oleeae</taxon>
        <taxon>Fraxinus</taxon>
    </lineage>
</organism>
<keyword evidence="1" id="KW-0732">Signal</keyword>
<protein>
    <submittedName>
        <fullName evidence="2">Uncharacterized protein</fullName>
    </submittedName>
</protein>
<reference evidence="2" key="1">
    <citation type="submission" date="2023-05" db="EMBL/GenBank/DDBJ databases">
        <authorList>
            <person name="Huff M."/>
        </authorList>
    </citation>
    <scope>NUCLEOTIDE SEQUENCE</scope>
</reference>
<feature type="signal peptide" evidence="1">
    <location>
        <begin position="1"/>
        <end position="20"/>
    </location>
</feature>
<dbReference type="PANTHER" id="PTHR39112:SF1">
    <property type="entry name" value="PROTEIN RALF-LIKE 27"/>
    <property type="match status" value="1"/>
</dbReference>
<evidence type="ECO:0000313" key="3">
    <source>
        <dbReference type="Proteomes" id="UP000834106"/>
    </source>
</evidence>
<keyword evidence="3" id="KW-1185">Reference proteome</keyword>
<evidence type="ECO:0000256" key="1">
    <source>
        <dbReference type="SAM" id="SignalP"/>
    </source>
</evidence>